<dbReference type="CDD" id="cd02174">
    <property type="entry name" value="CCT"/>
    <property type="match status" value="1"/>
</dbReference>
<dbReference type="InterPro" id="IPR014729">
    <property type="entry name" value="Rossmann-like_a/b/a_fold"/>
</dbReference>
<dbReference type="GO" id="GO:0004105">
    <property type="term" value="F:choline-phosphate cytidylyltransferase activity"/>
    <property type="evidence" value="ECO:0007669"/>
    <property type="project" value="UniProtKB-EC"/>
</dbReference>
<dbReference type="NCBIfam" id="TIGR00125">
    <property type="entry name" value="cyt_tran_rel"/>
    <property type="match status" value="1"/>
</dbReference>
<dbReference type="Gene3D" id="3.40.50.620">
    <property type="entry name" value="HUPs"/>
    <property type="match status" value="1"/>
</dbReference>
<sequence>GFHINPPPTDRPVRLYCDGIWDLFHLGHARALEQAKKRFPNTHLIVGVCNDALTHAKKGKTVMNQVERAESLRHCRWVDEVIEDAPWVIDRAFLDAHAIDYVAHDDLPYVSADSEDIYQFVKDAGQFVTTRRTNGVSTSELITRIVRDYEAYIRRNLSRGVSRKDLNVSYIKAQEIRMKSHVQRLLKTVQN</sequence>
<dbReference type="Pfam" id="PF01467">
    <property type="entry name" value="CTP_transf_like"/>
    <property type="match status" value="1"/>
</dbReference>
<evidence type="ECO:0000259" key="9">
    <source>
        <dbReference type="Pfam" id="PF01467"/>
    </source>
</evidence>
<gene>
    <name evidence="10" type="ORF">CXG81DRAFT_7702</name>
</gene>
<evidence type="ECO:0000256" key="6">
    <source>
        <dbReference type="ARBA" id="ARBA00023209"/>
    </source>
</evidence>
<keyword evidence="7" id="KW-1208">Phospholipid metabolism</keyword>
<evidence type="ECO:0000256" key="5">
    <source>
        <dbReference type="ARBA" id="ARBA00023098"/>
    </source>
</evidence>
<dbReference type="AlphaFoldDB" id="A0A4P9X9S9"/>
<name>A0A4P9X9S9_9FUNG</name>
<keyword evidence="6" id="KW-0594">Phospholipid biosynthesis</keyword>
<proteinExistence type="inferred from homology"/>
<evidence type="ECO:0000256" key="1">
    <source>
        <dbReference type="ARBA" id="ARBA00010101"/>
    </source>
</evidence>
<comment type="similarity">
    <text evidence="1">Belongs to the cytidylyltransferase family.</text>
</comment>
<keyword evidence="4" id="KW-0548">Nucleotidyltransferase</keyword>
<evidence type="ECO:0000313" key="11">
    <source>
        <dbReference type="Proteomes" id="UP000274922"/>
    </source>
</evidence>
<feature type="non-terminal residue" evidence="10">
    <location>
        <position position="1"/>
    </location>
</feature>
<dbReference type="PANTHER" id="PTHR10739:SF13">
    <property type="entry name" value="CHOLINE-PHOSPHATE CYTIDYLYLTRANSFERASE"/>
    <property type="match status" value="1"/>
</dbReference>
<keyword evidence="2" id="KW-0444">Lipid biosynthesis</keyword>
<organism evidence="10 11">
    <name type="scientific">Caulochytrium protostelioides</name>
    <dbReference type="NCBI Taxonomy" id="1555241"/>
    <lineage>
        <taxon>Eukaryota</taxon>
        <taxon>Fungi</taxon>
        <taxon>Fungi incertae sedis</taxon>
        <taxon>Chytridiomycota</taxon>
        <taxon>Chytridiomycota incertae sedis</taxon>
        <taxon>Chytridiomycetes</taxon>
        <taxon>Caulochytriales</taxon>
        <taxon>Caulochytriaceae</taxon>
        <taxon>Caulochytrium</taxon>
    </lineage>
</organism>
<keyword evidence="11" id="KW-1185">Reference proteome</keyword>
<reference evidence="11" key="1">
    <citation type="journal article" date="2018" name="Nat. Microbiol.">
        <title>Leveraging single-cell genomics to expand the fungal tree of life.</title>
        <authorList>
            <person name="Ahrendt S.R."/>
            <person name="Quandt C.A."/>
            <person name="Ciobanu D."/>
            <person name="Clum A."/>
            <person name="Salamov A."/>
            <person name="Andreopoulos B."/>
            <person name="Cheng J.F."/>
            <person name="Woyke T."/>
            <person name="Pelin A."/>
            <person name="Henrissat B."/>
            <person name="Reynolds N.K."/>
            <person name="Benny G.L."/>
            <person name="Smith M.E."/>
            <person name="James T.Y."/>
            <person name="Grigoriev I.V."/>
        </authorList>
    </citation>
    <scope>NUCLEOTIDE SEQUENCE [LARGE SCALE GENOMIC DNA]</scope>
    <source>
        <strain evidence="11">ATCC 52028</strain>
    </source>
</reference>
<dbReference type="InterPro" id="IPR004821">
    <property type="entry name" value="Cyt_trans-like"/>
</dbReference>
<feature type="domain" description="Cytidyltransferase-like" evidence="9">
    <location>
        <begin position="16"/>
        <end position="144"/>
    </location>
</feature>
<protein>
    <recommendedName>
        <fullName evidence="8">choline-phosphate cytidylyltransferase</fullName>
        <ecNumber evidence="8">2.7.7.15</ecNumber>
    </recommendedName>
</protein>
<evidence type="ECO:0000256" key="3">
    <source>
        <dbReference type="ARBA" id="ARBA00022679"/>
    </source>
</evidence>
<evidence type="ECO:0000256" key="8">
    <source>
        <dbReference type="ARBA" id="ARBA00026101"/>
    </source>
</evidence>
<evidence type="ECO:0000256" key="4">
    <source>
        <dbReference type="ARBA" id="ARBA00022695"/>
    </source>
</evidence>
<feature type="non-terminal residue" evidence="10">
    <location>
        <position position="191"/>
    </location>
</feature>
<accession>A0A4P9X9S9</accession>
<evidence type="ECO:0000256" key="7">
    <source>
        <dbReference type="ARBA" id="ARBA00023264"/>
    </source>
</evidence>
<dbReference type="SUPFAM" id="SSF52374">
    <property type="entry name" value="Nucleotidylyl transferase"/>
    <property type="match status" value="1"/>
</dbReference>
<dbReference type="EMBL" id="ML014151">
    <property type="protein sequence ID" value="RKP02113.1"/>
    <property type="molecule type" value="Genomic_DNA"/>
</dbReference>
<evidence type="ECO:0000256" key="2">
    <source>
        <dbReference type="ARBA" id="ARBA00022516"/>
    </source>
</evidence>
<dbReference type="GO" id="GO:0031210">
    <property type="term" value="F:phosphatidylcholine binding"/>
    <property type="evidence" value="ECO:0007669"/>
    <property type="project" value="TreeGrafter"/>
</dbReference>
<dbReference type="Proteomes" id="UP000274922">
    <property type="component" value="Unassembled WGS sequence"/>
</dbReference>
<dbReference type="InterPro" id="IPR045049">
    <property type="entry name" value="Pcy1-like"/>
</dbReference>
<dbReference type="STRING" id="1555241.A0A4P9X9S9"/>
<dbReference type="OrthoDB" id="17102at2759"/>
<dbReference type="PANTHER" id="PTHR10739">
    <property type="entry name" value="CYTIDYLYLTRANSFERASE"/>
    <property type="match status" value="1"/>
</dbReference>
<dbReference type="EC" id="2.7.7.15" evidence="8"/>
<dbReference type="InterPro" id="IPR041723">
    <property type="entry name" value="CCT"/>
</dbReference>
<dbReference type="GO" id="GO:0005635">
    <property type="term" value="C:nuclear envelope"/>
    <property type="evidence" value="ECO:0007669"/>
    <property type="project" value="TreeGrafter"/>
</dbReference>
<keyword evidence="3" id="KW-0808">Transferase</keyword>
<keyword evidence="5" id="KW-0443">Lipid metabolism</keyword>
<evidence type="ECO:0000313" key="10">
    <source>
        <dbReference type="EMBL" id="RKP02113.1"/>
    </source>
</evidence>